<gene>
    <name evidence="10" type="ORF">FNK824_LOCUS16867</name>
    <name evidence="9" type="ORF">JBS370_LOCUS16470</name>
    <name evidence="8" type="ORF">JXQ802_LOCUS31778</name>
    <name evidence="11" type="ORF">OTI717_LOCUS25111</name>
    <name evidence="5" type="ORF">PYM288_LOCUS20908</name>
    <name evidence="4" type="ORF">RFH988_LOCUS18895</name>
    <name evidence="6" type="ORF">SEV965_LOCUS18066</name>
    <name evidence="7" type="ORF">ZHD862_LOCUS22451</name>
</gene>
<dbReference type="InterPro" id="IPR019236">
    <property type="entry name" value="APP1_cat"/>
</dbReference>
<proteinExistence type="predicted"/>
<evidence type="ECO:0000313" key="7">
    <source>
        <dbReference type="EMBL" id="CAF1193649.1"/>
    </source>
</evidence>
<feature type="signal peptide" evidence="2">
    <location>
        <begin position="1"/>
        <end position="20"/>
    </location>
</feature>
<evidence type="ECO:0000313" key="4">
    <source>
        <dbReference type="EMBL" id="CAF1092786.1"/>
    </source>
</evidence>
<dbReference type="PANTHER" id="PTHR28208">
    <property type="entry name" value="PHOSPHATIDATE PHOSPHATASE APP1"/>
    <property type="match status" value="1"/>
</dbReference>
<keyword evidence="13" id="KW-1185">Reference proteome</keyword>
<feature type="chain" id="PRO_5035602411" description="Phosphatidate phosphatase APP1 catalytic domain-containing protein" evidence="2">
    <location>
        <begin position="21"/>
        <end position="409"/>
    </location>
</feature>
<evidence type="ECO:0000256" key="2">
    <source>
        <dbReference type="SAM" id="SignalP"/>
    </source>
</evidence>
<evidence type="ECO:0000313" key="13">
    <source>
        <dbReference type="Proteomes" id="UP000663870"/>
    </source>
</evidence>
<evidence type="ECO:0000313" key="6">
    <source>
        <dbReference type="EMBL" id="CAF1143640.1"/>
    </source>
</evidence>
<name>A0A814QU53_9BILA</name>
<feature type="compositionally biased region" description="Basic residues" evidence="1">
    <location>
        <begin position="397"/>
        <end position="409"/>
    </location>
</feature>
<dbReference type="EMBL" id="CAJOBE010002609">
    <property type="protein sequence ID" value="CAF3832979.1"/>
    <property type="molecule type" value="Genomic_DNA"/>
</dbReference>
<evidence type="ECO:0000313" key="11">
    <source>
        <dbReference type="EMBL" id="CAF3926501.1"/>
    </source>
</evidence>
<dbReference type="EMBL" id="CAJNOU010001061">
    <property type="protein sequence ID" value="CAF1143640.1"/>
    <property type="molecule type" value="Genomic_DNA"/>
</dbReference>
<dbReference type="EMBL" id="CAJNOH010000794">
    <property type="protein sequence ID" value="CAF1125136.1"/>
    <property type="molecule type" value="Genomic_DNA"/>
</dbReference>
<dbReference type="Proteomes" id="UP000663864">
    <property type="component" value="Unassembled WGS sequence"/>
</dbReference>
<dbReference type="Proteomes" id="UP000663836">
    <property type="component" value="Unassembled WGS sequence"/>
</dbReference>
<comment type="caution">
    <text evidence="5">The sequence shown here is derived from an EMBL/GenBank/DDBJ whole genome shotgun (WGS) entry which is preliminary data.</text>
</comment>
<dbReference type="Proteomes" id="UP000663870">
    <property type="component" value="Unassembled WGS sequence"/>
</dbReference>
<evidence type="ECO:0000313" key="10">
    <source>
        <dbReference type="EMBL" id="CAF3832979.1"/>
    </source>
</evidence>
<dbReference type="OrthoDB" id="414243at2759"/>
<dbReference type="EMBL" id="CAJNOL010001366">
    <property type="protein sequence ID" value="CAF1344991.1"/>
    <property type="molecule type" value="Genomic_DNA"/>
</dbReference>
<evidence type="ECO:0000256" key="1">
    <source>
        <dbReference type="SAM" id="MobiDB-lite"/>
    </source>
</evidence>
<dbReference type="Proteomes" id="UP000663823">
    <property type="component" value="Unassembled WGS sequence"/>
</dbReference>
<dbReference type="GO" id="GO:0008195">
    <property type="term" value="F:phosphatidate phosphatase activity"/>
    <property type="evidence" value="ECO:0007669"/>
    <property type="project" value="InterPro"/>
</dbReference>
<protein>
    <recommendedName>
        <fullName evidence="3">Phosphatidate phosphatase APP1 catalytic domain-containing protein</fullName>
    </recommendedName>
</protein>
<dbReference type="Proteomes" id="UP000663854">
    <property type="component" value="Unassembled WGS sequence"/>
</dbReference>
<sequence length="409" mass="47632">MGSSWFVVLLFIVFVINIESQLIHKLQDKIKKVATQNLGVDVARFDHEEMMLFPNLGFQRKEGDWRLNLHGWRFQTSKRNKFLSESSSSAGQRLARLLATSEQMVYYNDSFQRDRLKPFMVQDEKYEKIHIMIGKKHNYTAKTDGEGQFRTSFIIPNTDVQKLKQTSKNSQVITYKAVGDNADIWEGQVHLLERYGLSVISDIDDTIKISEVLDKVRLIANTFIHGFRVVTGMPEVYRGWQSRHNCSFHYLSAMPDQLYTVTKEFVDDHKFPDGTFHMRHFRWSSTSIYTFVHSVDTKMHKTNHLRYFVFNTLRSLVLVGDSGEHDPEIYGNVARMYPKRVILIFIRAVKGEKGDEQRFLTAFKDIPREKWMIFTDPIRDLPKDLLSKPTPVASKPTKNKVQSKPKPKG</sequence>
<evidence type="ECO:0000313" key="12">
    <source>
        <dbReference type="Proteomes" id="UP000663854"/>
    </source>
</evidence>
<evidence type="ECO:0000259" key="3">
    <source>
        <dbReference type="Pfam" id="PF09949"/>
    </source>
</evidence>
<keyword evidence="2" id="KW-0732">Signal</keyword>
<dbReference type="Proteomes" id="UP000663874">
    <property type="component" value="Unassembled WGS sequence"/>
</dbReference>
<dbReference type="Pfam" id="PF09949">
    <property type="entry name" value="APP1_cat"/>
    <property type="match status" value="1"/>
</dbReference>
<dbReference type="Proteomes" id="UP000663889">
    <property type="component" value="Unassembled WGS sequence"/>
</dbReference>
<feature type="region of interest" description="Disordered" evidence="1">
    <location>
        <begin position="381"/>
        <end position="409"/>
    </location>
</feature>
<feature type="domain" description="Phosphatidate phosphatase APP1 catalytic" evidence="3">
    <location>
        <begin position="198"/>
        <end position="347"/>
    </location>
</feature>
<dbReference type="InterPro" id="IPR052935">
    <property type="entry name" value="Mg2+_PAP"/>
</dbReference>
<dbReference type="EMBL" id="CAJNOO010001084">
    <property type="protein sequence ID" value="CAF1092786.1"/>
    <property type="molecule type" value="Genomic_DNA"/>
</dbReference>
<accession>A0A814QU53</accession>
<reference evidence="5" key="1">
    <citation type="submission" date="2021-02" db="EMBL/GenBank/DDBJ databases">
        <authorList>
            <person name="Nowell W R."/>
        </authorList>
    </citation>
    <scope>NUCLEOTIDE SEQUENCE</scope>
</reference>
<dbReference type="EMBL" id="CAJOAX010004901">
    <property type="protein sequence ID" value="CAF3926501.1"/>
    <property type="molecule type" value="Genomic_DNA"/>
</dbReference>
<organism evidence="5 12">
    <name type="scientific">Rotaria sordida</name>
    <dbReference type="NCBI Taxonomy" id="392033"/>
    <lineage>
        <taxon>Eukaryota</taxon>
        <taxon>Metazoa</taxon>
        <taxon>Spiralia</taxon>
        <taxon>Gnathifera</taxon>
        <taxon>Rotifera</taxon>
        <taxon>Eurotatoria</taxon>
        <taxon>Bdelloidea</taxon>
        <taxon>Philodinida</taxon>
        <taxon>Philodinidae</taxon>
        <taxon>Rotaria</taxon>
    </lineage>
</organism>
<dbReference type="EMBL" id="CAJNOT010001402">
    <property type="protein sequence ID" value="CAF1193649.1"/>
    <property type="molecule type" value="Genomic_DNA"/>
</dbReference>
<dbReference type="AlphaFoldDB" id="A0A814QU53"/>
<evidence type="ECO:0000313" key="8">
    <source>
        <dbReference type="EMBL" id="CAF1344991.1"/>
    </source>
</evidence>
<dbReference type="Proteomes" id="UP000663882">
    <property type="component" value="Unassembled WGS sequence"/>
</dbReference>
<evidence type="ECO:0000313" key="9">
    <source>
        <dbReference type="EMBL" id="CAF3821151.1"/>
    </source>
</evidence>
<dbReference type="PANTHER" id="PTHR28208:SF1">
    <property type="entry name" value="FILAMENT ORGANIZATION PROTEIN APP1-LIKE, PUTATIVE (AFU_ORTHOLOGUE AFUA_1G06650)-RELATED"/>
    <property type="match status" value="1"/>
</dbReference>
<dbReference type="EMBL" id="CAJOBD010001659">
    <property type="protein sequence ID" value="CAF3821151.1"/>
    <property type="molecule type" value="Genomic_DNA"/>
</dbReference>
<evidence type="ECO:0000313" key="5">
    <source>
        <dbReference type="EMBL" id="CAF1125136.1"/>
    </source>
</evidence>